<reference evidence="6 7" key="1">
    <citation type="submission" date="2014-03" db="EMBL/GenBank/DDBJ databases">
        <title>The draft genome sequence of Marivita geojedonensis KCTC 23882.</title>
        <authorList>
            <person name="Lai Q."/>
            <person name="Shao Z."/>
        </authorList>
    </citation>
    <scope>NUCLEOTIDE SEQUENCE [LARGE SCALE GENOMIC DNA]</scope>
    <source>
        <strain evidence="6 7">DPG-138</strain>
    </source>
</reference>
<comment type="caution">
    <text evidence="6">The sequence shown here is derived from an EMBL/GenBank/DDBJ whole genome shotgun (WGS) entry which is preliminary data.</text>
</comment>
<keyword evidence="1 4" id="KW-0349">Heme</keyword>
<evidence type="ECO:0000313" key="6">
    <source>
        <dbReference type="EMBL" id="OSQ42469.1"/>
    </source>
</evidence>
<dbReference type="Gene3D" id="1.10.760.10">
    <property type="entry name" value="Cytochrome c-like domain"/>
    <property type="match status" value="1"/>
</dbReference>
<dbReference type="InterPro" id="IPR009056">
    <property type="entry name" value="Cyt_c-like_dom"/>
</dbReference>
<dbReference type="STRING" id="1123756.MGEO_20505"/>
<dbReference type="PROSITE" id="PS51007">
    <property type="entry name" value="CYTC"/>
    <property type="match status" value="1"/>
</dbReference>
<evidence type="ECO:0000313" key="7">
    <source>
        <dbReference type="Proteomes" id="UP000193926"/>
    </source>
</evidence>
<keyword evidence="3 4" id="KW-0408">Iron</keyword>
<dbReference type="EMBL" id="JFKC01000047">
    <property type="protein sequence ID" value="OSQ42469.1"/>
    <property type="molecule type" value="Genomic_DNA"/>
</dbReference>
<sequence length="141" mass="14764">MPSLHFSLVVSAGAALLIPACTPQEMPEVNEGRDLFMAFCADCHGVTGRGEGPMGRSMDPVPADLTLLSARNGGELPESDILSKIDGYAHGGTTGPSMPQFGDFLGGDPLPYDTGDGVLTPTPRKLVALIEYLETIQVASF</sequence>
<dbReference type="RefSeq" id="WP_085641625.1">
    <property type="nucleotide sequence ID" value="NZ_JFKC01000047.1"/>
</dbReference>
<evidence type="ECO:0000259" key="5">
    <source>
        <dbReference type="PROSITE" id="PS51007"/>
    </source>
</evidence>
<dbReference type="Pfam" id="PF00034">
    <property type="entry name" value="Cytochrom_C"/>
    <property type="match status" value="1"/>
</dbReference>
<gene>
    <name evidence="6" type="ORF">MGEO_20505</name>
</gene>
<evidence type="ECO:0000256" key="4">
    <source>
        <dbReference type="PROSITE-ProRule" id="PRU00433"/>
    </source>
</evidence>
<dbReference type="InterPro" id="IPR036909">
    <property type="entry name" value="Cyt_c-like_dom_sf"/>
</dbReference>
<evidence type="ECO:0000256" key="2">
    <source>
        <dbReference type="ARBA" id="ARBA00022723"/>
    </source>
</evidence>
<dbReference type="Proteomes" id="UP000193926">
    <property type="component" value="Unassembled WGS sequence"/>
</dbReference>
<dbReference type="GO" id="GO:0046872">
    <property type="term" value="F:metal ion binding"/>
    <property type="evidence" value="ECO:0007669"/>
    <property type="project" value="UniProtKB-KW"/>
</dbReference>
<proteinExistence type="predicted"/>
<organism evidence="6 7">
    <name type="scientific">Marivita geojedonensis</name>
    <dbReference type="NCBI Taxonomy" id="1123756"/>
    <lineage>
        <taxon>Bacteria</taxon>
        <taxon>Pseudomonadati</taxon>
        <taxon>Pseudomonadota</taxon>
        <taxon>Alphaproteobacteria</taxon>
        <taxon>Rhodobacterales</taxon>
        <taxon>Roseobacteraceae</taxon>
        <taxon>Marivita</taxon>
    </lineage>
</organism>
<dbReference type="OrthoDB" id="5514238at2"/>
<accession>A0A1X4N894</accession>
<dbReference type="GO" id="GO:0009055">
    <property type="term" value="F:electron transfer activity"/>
    <property type="evidence" value="ECO:0007669"/>
    <property type="project" value="InterPro"/>
</dbReference>
<protein>
    <submittedName>
        <fullName evidence="6">Cytochrome C</fullName>
    </submittedName>
</protein>
<evidence type="ECO:0000256" key="3">
    <source>
        <dbReference type="ARBA" id="ARBA00023004"/>
    </source>
</evidence>
<dbReference type="SUPFAM" id="SSF46626">
    <property type="entry name" value="Cytochrome c"/>
    <property type="match status" value="1"/>
</dbReference>
<feature type="domain" description="Cytochrome c" evidence="5">
    <location>
        <begin position="27"/>
        <end position="137"/>
    </location>
</feature>
<dbReference type="AlphaFoldDB" id="A0A1X4N894"/>
<keyword evidence="2 4" id="KW-0479">Metal-binding</keyword>
<name>A0A1X4N894_9RHOB</name>
<keyword evidence="7" id="KW-1185">Reference proteome</keyword>
<dbReference type="GO" id="GO:0020037">
    <property type="term" value="F:heme binding"/>
    <property type="evidence" value="ECO:0007669"/>
    <property type="project" value="InterPro"/>
</dbReference>
<evidence type="ECO:0000256" key="1">
    <source>
        <dbReference type="ARBA" id="ARBA00022617"/>
    </source>
</evidence>